<evidence type="ECO:0000256" key="1">
    <source>
        <dbReference type="ARBA" id="ARBA00000083"/>
    </source>
</evidence>
<dbReference type="InterPro" id="IPR036291">
    <property type="entry name" value="NAD(P)-bd_dom_sf"/>
</dbReference>
<comment type="subunit">
    <text evidence="10">Homodimer.</text>
</comment>
<dbReference type="SUPFAM" id="SSF51735">
    <property type="entry name" value="NAD(P)-binding Rossmann-fold domains"/>
    <property type="match status" value="1"/>
</dbReference>
<keyword evidence="8 10" id="KW-0413">Isomerase</keyword>
<comment type="catalytic activity">
    <reaction evidence="1 10">
        <text>UDP-alpha-D-glucose = UDP-alpha-D-galactose</text>
        <dbReference type="Rhea" id="RHEA:22168"/>
        <dbReference type="ChEBI" id="CHEBI:58885"/>
        <dbReference type="ChEBI" id="CHEBI:66914"/>
        <dbReference type="EC" id="5.1.3.2"/>
    </reaction>
</comment>
<dbReference type="Gene3D" id="3.40.50.720">
    <property type="entry name" value="NAD(P)-binding Rossmann-like Domain"/>
    <property type="match status" value="1"/>
</dbReference>
<keyword evidence="9 10" id="KW-0119">Carbohydrate metabolism</keyword>
<name>A0A6L8WDH0_9PROT</name>
<dbReference type="PANTHER" id="PTHR43725:SF53">
    <property type="entry name" value="UDP-ARABINOSE 4-EPIMERASE 1"/>
    <property type="match status" value="1"/>
</dbReference>
<comment type="similarity">
    <text evidence="4 10">Belongs to the NAD(P)-dependent epimerase/dehydratase family.</text>
</comment>
<dbReference type="Proteomes" id="UP000476030">
    <property type="component" value="Unassembled WGS sequence"/>
</dbReference>
<keyword evidence="7 10" id="KW-0520">NAD</keyword>
<evidence type="ECO:0000256" key="4">
    <source>
        <dbReference type="ARBA" id="ARBA00007637"/>
    </source>
</evidence>
<dbReference type="Pfam" id="PF01370">
    <property type="entry name" value="Epimerase"/>
    <property type="match status" value="1"/>
</dbReference>
<dbReference type="InterPro" id="IPR001509">
    <property type="entry name" value="Epimerase_deHydtase"/>
</dbReference>
<dbReference type="EMBL" id="WTUW01000009">
    <property type="protein sequence ID" value="MZR32403.1"/>
    <property type="molecule type" value="Genomic_DNA"/>
</dbReference>
<sequence>MSVLLTGGAGYIGSHMVYQLLDEGESVVVLDNLSTGFDWAIPPAALFVKGDIADEALISRIIENHRIDAVIHFAGSSVVPESVQDPLGYYKNNTLKSCSLIASAIEGGVKHFVFSSTAAVYGMPDNHIATEETPLQPISPYGSSKLMIERILQDASNAHDFRYVALRYFNVAGADPNGRTGQSNLNATHLIKVACQASLGLRSHMEVYGSDYDTPDGTGVRDYIHVSDLVSAHSATLRYLRNGKPSEILNCGYGHGHSVLEIINTVKEISNCEFDVKFSDRRTGDAAALIAANAKILKTLDWQPKFDDLRVITQHALDWEKHLKKSGLT</sequence>
<evidence type="ECO:0000256" key="8">
    <source>
        <dbReference type="ARBA" id="ARBA00023235"/>
    </source>
</evidence>
<organism evidence="12 13">
    <name type="scientific">Sneathiella litorea</name>
    <dbReference type="NCBI Taxonomy" id="2606216"/>
    <lineage>
        <taxon>Bacteria</taxon>
        <taxon>Pseudomonadati</taxon>
        <taxon>Pseudomonadota</taxon>
        <taxon>Alphaproteobacteria</taxon>
        <taxon>Sneathiellales</taxon>
        <taxon>Sneathiellaceae</taxon>
        <taxon>Sneathiella</taxon>
    </lineage>
</organism>
<protein>
    <recommendedName>
        <fullName evidence="6 10">UDP-glucose 4-epimerase</fullName>
        <ecNumber evidence="5 10">5.1.3.2</ecNumber>
    </recommendedName>
</protein>
<dbReference type="NCBIfam" id="TIGR01179">
    <property type="entry name" value="galE"/>
    <property type="match status" value="1"/>
</dbReference>
<evidence type="ECO:0000256" key="6">
    <source>
        <dbReference type="ARBA" id="ARBA00018569"/>
    </source>
</evidence>
<feature type="domain" description="NAD-dependent epimerase/dehydratase" evidence="11">
    <location>
        <begin position="3"/>
        <end position="252"/>
    </location>
</feature>
<dbReference type="EC" id="5.1.3.2" evidence="5 10"/>
<dbReference type="Gene3D" id="3.90.25.10">
    <property type="entry name" value="UDP-galactose 4-epimerase, domain 1"/>
    <property type="match status" value="1"/>
</dbReference>
<accession>A0A6L8WDH0</accession>
<keyword evidence="13" id="KW-1185">Reference proteome</keyword>
<evidence type="ECO:0000256" key="5">
    <source>
        <dbReference type="ARBA" id="ARBA00013189"/>
    </source>
</evidence>
<dbReference type="AlphaFoldDB" id="A0A6L8WDH0"/>
<dbReference type="RefSeq" id="WP_161317100.1">
    <property type="nucleotide sequence ID" value="NZ_WTUW01000009.1"/>
</dbReference>
<dbReference type="PANTHER" id="PTHR43725">
    <property type="entry name" value="UDP-GLUCOSE 4-EPIMERASE"/>
    <property type="match status" value="1"/>
</dbReference>
<evidence type="ECO:0000259" key="11">
    <source>
        <dbReference type="Pfam" id="PF01370"/>
    </source>
</evidence>
<dbReference type="InterPro" id="IPR005886">
    <property type="entry name" value="UDP_G4E"/>
</dbReference>
<evidence type="ECO:0000256" key="3">
    <source>
        <dbReference type="ARBA" id="ARBA00004947"/>
    </source>
</evidence>
<dbReference type="UniPathway" id="UPA00214"/>
<comment type="caution">
    <text evidence="12">The sequence shown here is derived from an EMBL/GenBank/DDBJ whole genome shotgun (WGS) entry which is preliminary data.</text>
</comment>
<evidence type="ECO:0000256" key="10">
    <source>
        <dbReference type="RuleBase" id="RU366046"/>
    </source>
</evidence>
<dbReference type="GO" id="GO:0033499">
    <property type="term" value="P:galactose catabolic process via UDP-galactose, Leloir pathway"/>
    <property type="evidence" value="ECO:0007669"/>
    <property type="project" value="TreeGrafter"/>
</dbReference>
<evidence type="ECO:0000256" key="7">
    <source>
        <dbReference type="ARBA" id="ARBA00023027"/>
    </source>
</evidence>
<evidence type="ECO:0000313" key="12">
    <source>
        <dbReference type="EMBL" id="MZR32403.1"/>
    </source>
</evidence>
<proteinExistence type="inferred from homology"/>
<evidence type="ECO:0000256" key="2">
    <source>
        <dbReference type="ARBA" id="ARBA00001911"/>
    </source>
</evidence>
<dbReference type="GO" id="GO:0003978">
    <property type="term" value="F:UDP-glucose 4-epimerase activity"/>
    <property type="evidence" value="ECO:0007669"/>
    <property type="project" value="UniProtKB-UniRule"/>
</dbReference>
<comment type="pathway">
    <text evidence="3 10">Carbohydrate metabolism; galactose metabolism.</text>
</comment>
<evidence type="ECO:0000256" key="9">
    <source>
        <dbReference type="ARBA" id="ARBA00023277"/>
    </source>
</evidence>
<reference evidence="12 13" key="1">
    <citation type="submission" date="2019-12" db="EMBL/GenBank/DDBJ databases">
        <title>Snethiella sp. nov. sp. isolated from sea sand.</title>
        <authorList>
            <person name="Kim J."/>
            <person name="Jeong S.E."/>
            <person name="Jung H.S."/>
            <person name="Jeon C.O."/>
        </authorList>
    </citation>
    <scope>NUCLEOTIDE SEQUENCE [LARGE SCALE GENOMIC DNA]</scope>
    <source>
        <strain evidence="12 13">DP05</strain>
    </source>
</reference>
<comment type="cofactor">
    <cofactor evidence="2 10">
        <name>NAD(+)</name>
        <dbReference type="ChEBI" id="CHEBI:57540"/>
    </cofactor>
</comment>
<gene>
    <name evidence="12" type="primary">galE</name>
    <name evidence="12" type="ORF">GQE98_17315</name>
</gene>
<dbReference type="CDD" id="cd05247">
    <property type="entry name" value="UDP_G4E_1_SDR_e"/>
    <property type="match status" value="1"/>
</dbReference>
<evidence type="ECO:0000313" key="13">
    <source>
        <dbReference type="Proteomes" id="UP000476030"/>
    </source>
</evidence>